<evidence type="ECO:0000256" key="1">
    <source>
        <dbReference type="SAM" id="MobiDB-lite"/>
    </source>
</evidence>
<accession>A0A0L0P4B4</accession>
<feature type="region of interest" description="Disordered" evidence="1">
    <location>
        <begin position="1"/>
        <end position="24"/>
    </location>
</feature>
<reference evidence="3" key="1">
    <citation type="journal article" date="2015" name="BMC Genomics">
        <title>Draft genome of a commonly misdiagnosed multidrug resistant pathogen Candida auris.</title>
        <authorList>
            <person name="Chatterjee S."/>
            <person name="Alampalli S.V."/>
            <person name="Nageshan R.K."/>
            <person name="Chettiar S.T."/>
            <person name="Joshi S."/>
            <person name="Tatu U.S."/>
        </authorList>
    </citation>
    <scope>NUCLEOTIDE SEQUENCE [LARGE SCALE GENOMIC DNA]</scope>
    <source>
        <strain evidence="3">6684</strain>
    </source>
</reference>
<organism evidence="2 3">
    <name type="scientific">Candidozyma auris</name>
    <name type="common">Yeast</name>
    <name type="synonym">Candida auris</name>
    <dbReference type="NCBI Taxonomy" id="498019"/>
    <lineage>
        <taxon>Eukaryota</taxon>
        <taxon>Fungi</taxon>
        <taxon>Dikarya</taxon>
        <taxon>Ascomycota</taxon>
        <taxon>Saccharomycotina</taxon>
        <taxon>Pichiomycetes</taxon>
        <taxon>Metschnikowiaceae</taxon>
        <taxon>Candidozyma</taxon>
    </lineage>
</organism>
<dbReference type="VEuPathDB" id="FungiDB:QG37_02107"/>
<dbReference type="Proteomes" id="UP000037122">
    <property type="component" value="Unassembled WGS sequence"/>
</dbReference>
<protein>
    <submittedName>
        <fullName evidence="2">Uncharacterized protein</fullName>
    </submittedName>
</protein>
<dbReference type="EMBL" id="LGST01000016">
    <property type="protein sequence ID" value="KNE01217.1"/>
    <property type="molecule type" value="Genomic_DNA"/>
</dbReference>
<sequence length="84" mass="9315">MTQGHSGKPKKKKKKKGGASKGFRSNMDTMICVFFFFLFSIQFEDQFLLAWLFASGLSTLPPPSPVEVFLLPASHAESQCTTPD</sequence>
<name>A0A0L0P4B4_CANAR</name>
<evidence type="ECO:0000313" key="2">
    <source>
        <dbReference type="EMBL" id="KNE01217.1"/>
    </source>
</evidence>
<evidence type="ECO:0000313" key="3">
    <source>
        <dbReference type="Proteomes" id="UP000037122"/>
    </source>
</evidence>
<feature type="compositionally biased region" description="Basic residues" evidence="1">
    <location>
        <begin position="7"/>
        <end position="18"/>
    </location>
</feature>
<dbReference type="AlphaFoldDB" id="A0A0L0P4B4"/>
<proteinExistence type="predicted"/>
<gene>
    <name evidence="2" type="ORF">QG37_02107</name>
</gene>
<comment type="caution">
    <text evidence="2">The sequence shown here is derived from an EMBL/GenBank/DDBJ whole genome shotgun (WGS) entry which is preliminary data.</text>
</comment>